<evidence type="ECO:0000313" key="2">
    <source>
        <dbReference type="EMBL" id="NKZ02259.1"/>
    </source>
</evidence>
<dbReference type="Proteomes" id="UP000579250">
    <property type="component" value="Unassembled WGS sequence"/>
</dbReference>
<feature type="region of interest" description="Disordered" evidence="1">
    <location>
        <begin position="27"/>
        <end position="49"/>
    </location>
</feature>
<dbReference type="AlphaFoldDB" id="A0A846YPW5"/>
<gene>
    <name evidence="2" type="ORF">HGB48_00570</name>
</gene>
<keyword evidence="3" id="KW-1185">Reference proteome</keyword>
<reference evidence="2 3" key="1">
    <citation type="submission" date="2020-04" db="EMBL/GenBank/DDBJ databases">
        <title>MicrobeNet Type strains.</title>
        <authorList>
            <person name="Nicholson A.C."/>
        </authorList>
    </citation>
    <scope>NUCLEOTIDE SEQUENCE [LARGE SCALE GENOMIC DNA]</scope>
    <source>
        <strain evidence="2 3">ATCC BAA-277</strain>
    </source>
</reference>
<evidence type="ECO:0000256" key="1">
    <source>
        <dbReference type="SAM" id="MobiDB-lite"/>
    </source>
</evidence>
<dbReference type="EMBL" id="JAAXPI010000001">
    <property type="protein sequence ID" value="NKZ02259.1"/>
    <property type="molecule type" value="Genomic_DNA"/>
</dbReference>
<accession>A0A846YPW5</accession>
<dbReference type="Pfam" id="PF11387">
    <property type="entry name" value="DUF2795"/>
    <property type="match status" value="1"/>
</dbReference>
<name>A0A846YPW5_9ACTN</name>
<organism evidence="2 3">
    <name type="scientific">Actinomadura latina</name>
    <dbReference type="NCBI Taxonomy" id="163603"/>
    <lineage>
        <taxon>Bacteria</taxon>
        <taxon>Bacillati</taxon>
        <taxon>Actinomycetota</taxon>
        <taxon>Actinomycetes</taxon>
        <taxon>Streptosporangiales</taxon>
        <taxon>Thermomonosporaceae</taxon>
        <taxon>Actinomadura</taxon>
    </lineage>
</organism>
<comment type="caution">
    <text evidence="2">The sequence shown here is derived from an EMBL/GenBank/DDBJ whole genome shotgun (WGS) entry which is preliminary data.</text>
</comment>
<feature type="region of interest" description="Disordered" evidence="1">
    <location>
        <begin position="1"/>
        <end position="20"/>
    </location>
</feature>
<proteinExistence type="predicted"/>
<protein>
    <submittedName>
        <fullName evidence="2">DUF2795 domain-containing protein</fullName>
    </submittedName>
</protein>
<sequence length="49" mass="5442">MDYPASKDDLVRHARDHGADDHIVEALQSMPDREYDGPSGVSKEITKTS</sequence>
<evidence type="ECO:0000313" key="3">
    <source>
        <dbReference type="Proteomes" id="UP000579250"/>
    </source>
</evidence>
<dbReference type="InterPro" id="IPR021527">
    <property type="entry name" value="DUF2795"/>
</dbReference>